<dbReference type="Proteomes" id="UP000276888">
    <property type="component" value="Chromosome"/>
</dbReference>
<evidence type="ECO:0000256" key="1">
    <source>
        <dbReference type="SAM" id="SignalP"/>
    </source>
</evidence>
<reference evidence="3 4" key="1">
    <citation type="submission" date="2018-08" db="EMBL/GenBank/DDBJ databases">
        <title>Microbacterium lemovicicum sp. nov., a bacterium isolated from a natural uranium-rich soil.</title>
        <authorList>
            <person name="ORTET P."/>
        </authorList>
    </citation>
    <scope>NUCLEOTIDE SEQUENCE [LARGE SCALE GENOMIC DNA]</scope>
    <source>
        <strain evidence="3 4">Viu22</strain>
    </source>
</reference>
<organism evidence="3 4">
    <name type="scientific">Microbacterium lemovicicum</name>
    <dbReference type="NCBI Taxonomy" id="1072463"/>
    <lineage>
        <taxon>Bacteria</taxon>
        <taxon>Bacillati</taxon>
        <taxon>Actinomycetota</taxon>
        <taxon>Actinomycetes</taxon>
        <taxon>Micrococcales</taxon>
        <taxon>Microbacteriaceae</taxon>
        <taxon>Microbacterium</taxon>
    </lineage>
</organism>
<keyword evidence="4" id="KW-1185">Reference proteome</keyword>
<dbReference type="Gene3D" id="3.20.20.70">
    <property type="entry name" value="Aldolase class I"/>
    <property type="match status" value="1"/>
</dbReference>
<dbReference type="AlphaFoldDB" id="A0A3Q9J5B6"/>
<dbReference type="EMBL" id="CP031423">
    <property type="protein sequence ID" value="AZS38141.1"/>
    <property type="molecule type" value="Genomic_DNA"/>
</dbReference>
<evidence type="ECO:0000259" key="2">
    <source>
        <dbReference type="Pfam" id="PF03537"/>
    </source>
</evidence>
<feature type="signal peptide" evidence="1">
    <location>
        <begin position="1"/>
        <end position="29"/>
    </location>
</feature>
<protein>
    <recommendedName>
        <fullName evidence="2">Glycoside-hydrolase family GH114 TIM-barrel domain-containing protein</fullName>
    </recommendedName>
</protein>
<sequence>MRDVRRGITVRWRVVGSLAALAALLPACAATTTPAGAPSADTGFPAFLVFDYQLGGGYAPAAGVGGVVRDSTDVAEPGMYSICYVNGFQSQPADRDSWLAEPDLVLIGDDGQPLIDDNWPDELIFDISTADRRERIAARVGESIAACGRKGFSAVEIDNLDSYTRSDGRLTEEDAIALATLYVQAAHDAGLLIGQKNAAEMGPRGRDDVGFDFAVAEECVAFEECSAYRDVYGEAVLDIEYADNLLSGFDAACAVDDRPHSTILRDRDLVPADDADHVFQACPA</sequence>
<evidence type="ECO:0000313" key="3">
    <source>
        <dbReference type="EMBL" id="AZS38141.1"/>
    </source>
</evidence>
<gene>
    <name evidence="3" type="ORF">CVS47_02792</name>
</gene>
<feature type="chain" id="PRO_5018717546" description="Glycoside-hydrolase family GH114 TIM-barrel domain-containing protein" evidence="1">
    <location>
        <begin position="30"/>
        <end position="284"/>
    </location>
</feature>
<accession>A0A3Q9J5B6</accession>
<dbReference type="InterPro" id="IPR004352">
    <property type="entry name" value="GH114_TIM-barrel"/>
</dbReference>
<keyword evidence="1" id="KW-0732">Signal</keyword>
<dbReference type="OrthoDB" id="319933at2"/>
<dbReference type="InterPro" id="IPR013785">
    <property type="entry name" value="Aldolase_TIM"/>
</dbReference>
<dbReference type="Pfam" id="PF03537">
    <property type="entry name" value="Glyco_hydro_114"/>
    <property type="match status" value="1"/>
</dbReference>
<dbReference type="PANTHER" id="PTHR35273:SF2">
    <property type="entry name" value="ALPHA-GALACTOSIDASE"/>
    <property type="match status" value="1"/>
</dbReference>
<name>A0A3Q9J5B6_9MICO</name>
<dbReference type="PANTHER" id="PTHR35273">
    <property type="entry name" value="ALPHA-1,4 POLYGALACTOSAMINIDASE, PUTATIVE (AFU_ORTHOLOGUE AFUA_3G07890)-RELATED"/>
    <property type="match status" value="1"/>
</dbReference>
<dbReference type="InterPro" id="IPR017853">
    <property type="entry name" value="GH"/>
</dbReference>
<dbReference type="KEGG" id="mlv:CVS47_02792"/>
<dbReference type="SUPFAM" id="SSF51445">
    <property type="entry name" value="(Trans)glycosidases"/>
    <property type="match status" value="1"/>
</dbReference>
<proteinExistence type="predicted"/>
<evidence type="ECO:0000313" key="4">
    <source>
        <dbReference type="Proteomes" id="UP000276888"/>
    </source>
</evidence>
<feature type="domain" description="Glycoside-hydrolase family GH114 TIM-barrel" evidence="2">
    <location>
        <begin position="50"/>
        <end position="270"/>
    </location>
</feature>